<evidence type="ECO:0000313" key="11">
    <source>
        <dbReference type="EMBL" id="EIJ41767.1"/>
    </source>
</evidence>
<dbReference type="HAMAP" id="MF_00125">
    <property type="entry name" value="HisZ"/>
    <property type="match status" value="1"/>
</dbReference>
<evidence type="ECO:0000256" key="9">
    <source>
        <dbReference type="PIRSR" id="PIRSR001549-1"/>
    </source>
</evidence>
<dbReference type="InterPro" id="IPR041715">
    <property type="entry name" value="HisRS-like_core"/>
</dbReference>
<dbReference type="EMBL" id="JH600070">
    <property type="protein sequence ID" value="EIJ41767.1"/>
    <property type="molecule type" value="Genomic_DNA"/>
</dbReference>
<protein>
    <recommendedName>
        <fullName evidence="5 8">ATP phosphoribosyltransferase regulatory subunit</fullName>
    </recommendedName>
</protein>
<dbReference type="InterPro" id="IPR004516">
    <property type="entry name" value="HisRS/HisZ"/>
</dbReference>
<feature type="binding site" evidence="9">
    <location>
        <position position="130"/>
    </location>
    <ligand>
        <name>L-histidine</name>
        <dbReference type="ChEBI" id="CHEBI:57595"/>
    </ligand>
</feature>
<feature type="binding site" evidence="9">
    <location>
        <position position="269"/>
    </location>
    <ligand>
        <name>L-histidine</name>
        <dbReference type="ChEBI" id="CHEBI:57595"/>
    </ligand>
</feature>
<dbReference type="GO" id="GO:0000105">
    <property type="term" value="P:L-histidine biosynthetic process"/>
    <property type="evidence" value="ECO:0007669"/>
    <property type="project" value="UniProtKB-UniRule"/>
</dbReference>
<dbReference type="Proteomes" id="UP000005744">
    <property type="component" value="Unassembled WGS sequence"/>
</dbReference>
<dbReference type="PIRSF" id="PIRSF001549">
    <property type="entry name" value="His-tRNA_synth"/>
    <property type="match status" value="1"/>
</dbReference>
<keyword evidence="8" id="KW-0028">Amino-acid biosynthesis</keyword>
<comment type="subunit">
    <text evidence="4 8">Heteromultimer composed of HisG and HisZ subunits.</text>
</comment>
<feature type="binding site" evidence="9">
    <location>
        <begin position="273"/>
        <end position="274"/>
    </location>
    <ligand>
        <name>L-histidine</name>
        <dbReference type="ChEBI" id="CHEBI:57595"/>
    </ligand>
</feature>
<evidence type="ECO:0000256" key="3">
    <source>
        <dbReference type="ARBA" id="ARBA00005539"/>
    </source>
</evidence>
<dbReference type="SUPFAM" id="SSF55681">
    <property type="entry name" value="Class II aaRS and biotin synthetases"/>
    <property type="match status" value="1"/>
</dbReference>
<evidence type="ECO:0000256" key="7">
    <source>
        <dbReference type="ARBA" id="ARBA00025246"/>
    </source>
</evidence>
<comment type="pathway">
    <text evidence="2 8">Amino-acid biosynthesis; L-histidine biosynthesis; L-histidine from 5-phospho-alpha-D-ribose 1-diphosphate: step 1/9.</text>
</comment>
<dbReference type="GO" id="GO:0004821">
    <property type="term" value="F:histidine-tRNA ligase activity"/>
    <property type="evidence" value="ECO:0007669"/>
    <property type="project" value="TreeGrafter"/>
</dbReference>
<keyword evidence="11" id="KW-0328">Glycosyltransferase</keyword>
<name>I3CDS4_9GAMM</name>
<keyword evidence="8" id="KW-0368">Histidine biosynthesis</keyword>
<dbReference type="UniPathway" id="UPA00031">
    <property type="reaction ID" value="UER00006"/>
</dbReference>
<evidence type="ECO:0000256" key="2">
    <source>
        <dbReference type="ARBA" id="ARBA00004667"/>
    </source>
</evidence>
<dbReference type="NCBIfam" id="NF008935">
    <property type="entry name" value="PRK12292.1-1"/>
    <property type="match status" value="1"/>
</dbReference>
<sequence>MNHQDRWLLPAGITDALPDEAAHLEHLRRTILDLYATWGYELIIPPMIEYLDSLLVGAGHDLDLQTFKLIDQLNGRLMGIRADMTPQAARIDAHRLKRDIPSRLCYLGTVLHTRPTGFTGTRSLLQVGAELYGHAGIESDAEILALLLTTLTVTGVQAFHVDVGHVGIYRALVEQAQLNSEQESLLFAAIQRKALAEVRELLTTWQTPTRLQHQLTALIELNGDVHVLNEARRVLQNAPDSVQQALTTLEQLNTHLSRYTLHFDLAELRGYNYYRGLVFAAYVPEHGQAIALGGRYDNIGKAFGHARPATGFSTDLRILAELTTVPSAKKTAIFAPAGLDANLQATIQQLRQQGERVIQALPQQQGDAKAMGCNRELRWQAGHWQIHALS</sequence>
<organism evidence="11 12">
    <name type="scientific">Beggiatoa alba B18LD</name>
    <dbReference type="NCBI Taxonomy" id="395493"/>
    <lineage>
        <taxon>Bacteria</taxon>
        <taxon>Pseudomonadati</taxon>
        <taxon>Pseudomonadota</taxon>
        <taxon>Gammaproteobacteria</taxon>
        <taxon>Thiotrichales</taxon>
        <taxon>Thiotrichaceae</taxon>
        <taxon>Beggiatoa</taxon>
    </lineage>
</organism>
<accession>I3CDS4</accession>
<comment type="subcellular location">
    <subcellularLocation>
        <location evidence="1 8">Cytoplasm</location>
    </subcellularLocation>
</comment>
<dbReference type="OrthoDB" id="9769617at2"/>
<dbReference type="NCBIfam" id="NF009086">
    <property type="entry name" value="PRK12421.1"/>
    <property type="match status" value="1"/>
</dbReference>
<dbReference type="GO" id="GO:0005737">
    <property type="term" value="C:cytoplasm"/>
    <property type="evidence" value="ECO:0007669"/>
    <property type="project" value="UniProtKB-SubCell"/>
</dbReference>
<evidence type="ECO:0000256" key="1">
    <source>
        <dbReference type="ARBA" id="ARBA00004496"/>
    </source>
</evidence>
<dbReference type="AlphaFoldDB" id="I3CDS4"/>
<evidence type="ECO:0000259" key="10">
    <source>
        <dbReference type="Pfam" id="PF13393"/>
    </source>
</evidence>
<evidence type="ECO:0000256" key="6">
    <source>
        <dbReference type="ARBA" id="ARBA00022490"/>
    </source>
</evidence>
<dbReference type="GO" id="GO:0006427">
    <property type="term" value="P:histidyl-tRNA aminoacylation"/>
    <property type="evidence" value="ECO:0007669"/>
    <property type="project" value="TreeGrafter"/>
</dbReference>
<feature type="binding site" evidence="9">
    <location>
        <position position="126"/>
    </location>
    <ligand>
        <name>L-histidine</name>
        <dbReference type="ChEBI" id="CHEBI:57595"/>
    </ligand>
</feature>
<dbReference type="STRING" id="395493.BegalDRAFT_0859"/>
<dbReference type="PANTHER" id="PTHR43707">
    <property type="entry name" value="HISTIDYL-TRNA SYNTHETASE"/>
    <property type="match status" value="1"/>
</dbReference>
<feature type="binding site" evidence="9">
    <location>
        <begin position="83"/>
        <end position="85"/>
    </location>
    <ligand>
        <name>L-histidine</name>
        <dbReference type="ChEBI" id="CHEBI:57595"/>
    </ligand>
</feature>
<proteinExistence type="inferred from homology"/>
<dbReference type="Pfam" id="PF13393">
    <property type="entry name" value="tRNA-synt_His"/>
    <property type="match status" value="1"/>
</dbReference>
<reference evidence="11 12" key="1">
    <citation type="submission" date="2011-11" db="EMBL/GenBank/DDBJ databases">
        <title>Improved High-Quality Draft sequence of Beggiatoa alba B18lD.</title>
        <authorList>
            <consortium name="US DOE Joint Genome Institute"/>
            <person name="Lucas S."/>
            <person name="Han J."/>
            <person name="Lapidus A."/>
            <person name="Cheng J.-F."/>
            <person name="Goodwin L."/>
            <person name="Pitluck S."/>
            <person name="Peters L."/>
            <person name="Mikhailova N."/>
            <person name="Held B."/>
            <person name="Detter J.C."/>
            <person name="Han C."/>
            <person name="Tapia R."/>
            <person name="Land M."/>
            <person name="Hauser L."/>
            <person name="Kyrpides N."/>
            <person name="Ivanova N."/>
            <person name="Pagani I."/>
            <person name="Samuel K."/>
            <person name="Teske A."/>
            <person name="Mueller J."/>
            <person name="Woyke T."/>
        </authorList>
    </citation>
    <scope>NUCLEOTIDE SEQUENCE [LARGE SCALE GENOMIC DNA]</scope>
    <source>
        <strain evidence="11 12">B18LD</strain>
    </source>
</reference>
<evidence type="ECO:0000256" key="5">
    <source>
        <dbReference type="ARBA" id="ARBA00020397"/>
    </source>
</evidence>
<dbReference type="Gene3D" id="3.30.930.10">
    <property type="entry name" value="Bira Bifunctional Protein, Domain 2"/>
    <property type="match status" value="1"/>
</dbReference>
<evidence type="ECO:0000256" key="8">
    <source>
        <dbReference type="HAMAP-Rule" id="MF_00125"/>
    </source>
</evidence>
<feature type="domain" description="Class II Histidinyl-tRNA synthetase (HisRS)-like catalytic core" evidence="10">
    <location>
        <begin position="12"/>
        <end position="317"/>
    </location>
</feature>
<comment type="miscellaneous">
    <text evidence="8">This function is generally fulfilled by the C-terminal part of HisG, which is missing in some bacteria such as this one.</text>
</comment>
<dbReference type="GO" id="GO:0016757">
    <property type="term" value="F:glycosyltransferase activity"/>
    <property type="evidence" value="ECO:0007669"/>
    <property type="project" value="UniProtKB-KW"/>
</dbReference>
<evidence type="ECO:0000256" key="4">
    <source>
        <dbReference type="ARBA" id="ARBA00011496"/>
    </source>
</evidence>
<comment type="similarity">
    <text evidence="3 8">Belongs to the class-II aminoacyl-tRNA synthetase family. HisZ subfamily.</text>
</comment>
<keyword evidence="6 8" id="KW-0963">Cytoplasm</keyword>
<dbReference type="InterPro" id="IPR004517">
    <property type="entry name" value="HisZ"/>
</dbReference>
<keyword evidence="11" id="KW-0808">Transferase</keyword>
<evidence type="ECO:0000313" key="12">
    <source>
        <dbReference type="Proteomes" id="UP000005744"/>
    </source>
</evidence>
<dbReference type="NCBIfam" id="TIGR00443">
    <property type="entry name" value="hisZ_biosyn_reg"/>
    <property type="match status" value="1"/>
</dbReference>
<gene>
    <name evidence="8" type="primary">hisZ</name>
    <name evidence="11" type="ORF">BegalDRAFT_0859</name>
</gene>
<comment type="function">
    <text evidence="7 8">Required for the first step of histidine biosynthesis. May allow the feedback regulation of ATP phosphoribosyltransferase activity by histidine.</text>
</comment>
<dbReference type="InterPro" id="IPR045864">
    <property type="entry name" value="aa-tRNA-synth_II/BPL/LPL"/>
</dbReference>
<dbReference type="RefSeq" id="WP_002684012.1">
    <property type="nucleotide sequence ID" value="NZ_JH600070.1"/>
</dbReference>
<dbReference type="HOGENOM" id="CLU_025113_0_1_6"/>
<dbReference type="eggNOG" id="COG3705">
    <property type="taxonomic scope" value="Bacteria"/>
</dbReference>
<dbReference type="PANTHER" id="PTHR43707:SF1">
    <property type="entry name" value="HISTIDINE--TRNA LIGASE, MITOCHONDRIAL-RELATED"/>
    <property type="match status" value="1"/>
</dbReference>
<keyword evidence="12" id="KW-1185">Reference proteome</keyword>
<dbReference type="CDD" id="cd00773">
    <property type="entry name" value="HisRS-like_core"/>
    <property type="match status" value="1"/>
</dbReference>